<dbReference type="Proteomes" id="UP001240157">
    <property type="component" value="Unassembled WGS sequence"/>
</dbReference>
<sequence>MKVQLLQFYVTPQSPSINEEKIKTLFREHIQSDTDIVVLPEMWNNGYALEALATHADQDLSRSFTFIRQLAEEYQVDIVAGSVSNHHDKGLYNTAFAVSRNGAKLYEYDKIHLVPMLNEPDYLDPGSTVPYVYELSNGTPVSQIICYDLRFPELTRYPAASGAKILFYVAQWPKARQDHWRKLLQARAIENDMYVIAANTCGNDGNTEYAGHSMIVSPNGEIIEEAGNEETILSVTLNLKDVDEQRKKIPVFENLRPDIYQHFEH</sequence>
<dbReference type="Proteomes" id="UP000242008">
    <property type="component" value="Unassembled WGS sequence"/>
</dbReference>
<evidence type="ECO:0000313" key="8">
    <source>
        <dbReference type="Proteomes" id="UP000242144"/>
    </source>
</evidence>
<dbReference type="PANTHER" id="PTHR23088:SF27">
    <property type="entry name" value="DEAMINATED GLUTATHIONE AMIDASE"/>
    <property type="match status" value="1"/>
</dbReference>
<dbReference type="EMBL" id="PZBZ01000031">
    <property type="protein sequence ID" value="PTG13935.1"/>
    <property type="molecule type" value="Genomic_DNA"/>
</dbReference>
<dbReference type="EMBL" id="PZAO01000006">
    <property type="protein sequence ID" value="PTG70414.1"/>
    <property type="molecule type" value="Genomic_DNA"/>
</dbReference>
<reference evidence="3 10" key="3">
    <citation type="submission" date="2023-08" db="EMBL/GenBank/DDBJ databases">
        <title>Whole genome sequencing of Staphylococcus chromogenes NNSch 2386.</title>
        <authorList>
            <person name="Kropotov V.S."/>
            <person name="Boriskina E.V."/>
            <person name="Gordinskaya N.A."/>
            <person name="Shkurkina I.S."/>
            <person name="Kryazhev D.V."/>
            <person name="Alekseeva A.E."/>
            <person name="Makhova M.A."/>
        </authorList>
    </citation>
    <scope>NUCLEOTIDE SEQUENCE [LARGE SCALE GENOMIC DNA]</scope>
    <source>
        <strain evidence="3 10">NNSch 2386</strain>
    </source>
</reference>
<dbReference type="AlphaFoldDB" id="A0AAE5W8N8"/>
<dbReference type="Proteomes" id="UP000242144">
    <property type="component" value="Unassembled WGS sequence"/>
</dbReference>
<evidence type="ECO:0000313" key="5">
    <source>
        <dbReference type="EMBL" id="PTG27073.1"/>
    </source>
</evidence>
<dbReference type="PANTHER" id="PTHR23088">
    <property type="entry name" value="NITRILASE-RELATED"/>
    <property type="match status" value="1"/>
</dbReference>
<dbReference type="InterPro" id="IPR036526">
    <property type="entry name" value="C-N_Hydrolase_sf"/>
</dbReference>
<evidence type="ECO:0000313" key="4">
    <source>
        <dbReference type="EMBL" id="PTG13935.1"/>
    </source>
</evidence>
<evidence type="ECO:0000256" key="1">
    <source>
        <dbReference type="ARBA" id="ARBA00010613"/>
    </source>
</evidence>
<dbReference type="GO" id="GO:0016787">
    <property type="term" value="F:hydrolase activity"/>
    <property type="evidence" value="ECO:0007669"/>
    <property type="project" value="UniProtKB-KW"/>
</dbReference>
<protein>
    <submittedName>
        <fullName evidence="4">Carbon-nitrogen family hydrolase</fullName>
    </submittedName>
</protein>
<reference evidence="4" key="2">
    <citation type="submission" date="2018-03" db="EMBL/GenBank/DDBJ databases">
        <authorList>
            <person name="Naushad S."/>
        </authorList>
    </citation>
    <scope>NUCLEOTIDE SEQUENCE</scope>
    <source>
        <strain evidence="5">SNUC 105</strain>
        <strain evidence="6">SNUC 1363</strain>
        <strain evidence="4">SNUC 505</strain>
    </source>
</reference>
<name>A0AAE5W8N8_STACR</name>
<comment type="caution">
    <text evidence="4">The sequence shown here is derived from an EMBL/GenBank/DDBJ whole genome shotgun (WGS) entry which is preliminary data.</text>
</comment>
<evidence type="ECO:0000313" key="3">
    <source>
        <dbReference type="EMBL" id="MDQ7176301.1"/>
    </source>
</evidence>
<feature type="domain" description="CN hydrolase" evidence="2">
    <location>
        <begin position="1"/>
        <end position="239"/>
    </location>
</feature>
<dbReference type="PROSITE" id="PS50263">
    <property type="entry name" value="CN_HYDROLASE"/>
    <property type="match status" value="1"/>
</dbReference>
<keyword evidence="4" id="KW-0378">Hydrolase</keyword>
<gene>
    <name evidence="5" type="ORF">BU638_06975</name>
    <name evidence="4" type="ORF">BU653_06755</name>
    <name evidence="6" type="ORF">BU676_03480</name>
    <name evidence="3" type="ORF">RCF65_09890</name>
</gene>
<keyword evidence="7" id="KW-1185">Reference proteome</keyword>
<evidence type="ECO:0000313" key="9">
    <source>
        <dbReference type="Proteomes" id="UP000242704"/>
    </source>
</evidence>
<dbReference type="CDD" id="cd07583">
    <property type="entry name" value="nitrilase_5"/>
    <property type="match status" value="1"/>
</dbReference>
<dbReference type="InterPro" id="IPR003010">
    <property type="entry name" value="C-N_Hydrolase"/>
</dbReference>
<dbReference type="EMBL" id="PZCM01000007">
    <property type="protein sequence ID" value="PTG27073.1"/>
    <property type="molecule type" value="Genomic_DNA"/>
</dbReference>
<evidence type="ECO:0000313" key="7">
    <source>
        <dbReference type="Proteomes" id="UP000242008"/>
    </source>
</evidence>
<organism evidence="4 9">
    <name type="scientific">Staphylococcus chromogenes</name>
    <name type="common">Staphylococcus hyicus subsp. chromogenes</name>
    <dbReference type="NCBI Taxonomy" id="46126"/>
    <lineage>
        <taxon>Bacteria</taxon>
        <taxon>Bacillati</taxon>
        <taxon>Bacillota</taxon>
        <taxon>Bacilli</taxon>
        <taxon>Bacillales</taxon>
        <taxon>Staphylococcaceae</taxon>
        <taxon>Staphylococcus</taxon>
    </lineage>
</organism>
<proteinExistence type="inferred from homology"/>
<dbReference type="Proteomes" id="UP000242704">
    <property type="component" value="Unassembled WGS sequence"/>
</dbReference>
<dbReference type="SUPFAM" id="SSF56317">
    <property type="entry name" value="Carbon-nitrogen hydrolase"/>
    <property type="match status" value="1"/>
</dbReference>
<accession>A0AAE5W8N8</accession>
<reference evidence="7 8" key="1">
    <citation type="journal article" date="2016" name="Front. Microbiol.">
        <title>Comprehensive Phylogenetic Analysis of Bovine Non-aureus Staphylococci Species Based on Whole-Genome Sequencing.</title>
        <authorList>
            <person name="Naushad S."/>
            <person name="Barkema H.W."/>
            <person name="Luby C."/>
            <person name="Condas L.A."/>
            <person name="Nobrega D.B."/>
            <person name="Carson D.A."/>
            <person name="De Buck J."/>
        </authorList>
    </citation>
    <scope>NUCLEOTIDE SEQUENCE [LARGE SCALE GENOMIC DNA]</scope>
    <source>
        <strain evidence="5 8">SNUC 105</strain>
        <strain evidence="6 7">SNUC 1363</strain>
        <strain evidence="4 9">SNUC 505</strain>
    </source>
</reference>
<dbReference type="RefSeq" id="WP_037575679.1">
    <property type="nucleotide sequence ID" value="NZ_CP084719.1"/>
</dbReference>
<dbReference type="Pfam" id="PF00795">
    <property type="entry name" value="CN_hydrolase"/>
    <property type="match status" value="1"/>
</dbReference>
<evidence type="ECO:0000259" key="2">
    <source>
        <dbReference type="PROSITE" id="PS50263"/>
    </source>
</evidence>
<comment type="similarity">
    <text evidence="1">Belongs to the carbon-nitrogen hydrolase superfamily. NIT1/NIT2 family.</text>
</comment>
<dbReference type="EMBL" id="JAVGJF010000086">
    <property type="protein sequence ID" value="MDQ7176301.1"/>
    <property type="molecule type" value="Genomic_DNA"/>
</dbReference>
<evidence type="ECO:0000313" key="6">
    <source>
        <dbReference type="EMBL" id="PTG70414.1"/>
    </source>
</evidence>
<dbReference type="Gene3D" id="3.60.110.10">
    <property type="entry name" value="Carbon-nitrogen hydrolase"/>
    <property type="match status" value="1"/>
</dbReference>
<evidence type="ECO:0000313" key="10">
    <source>
        <dbReference type="Proteomes" id="UP001240157"/>
    </source>
</evidence>